<keyword evidence="1" id="KW-0812">Transmembrane</keyword>
<dbReference type="Gene3D" id="3.10.20.310">
    <property type="entry name" value="membrane protein fhac"/>
    <property type="match status" value="3"/>
</dbReference>
<evidence type="ECO:0000313" key="7">
    <source>
        <dbReference type="Proteomes" id="UP000010467"/>
    </source>
</evidence>
<evidence type="ECO:0000259" key="5">
    <source>
        <dbReference type="Pfam" id="PF07244"/>
    </source>
</evidence>
<dbReference type="InterPro" id="IPR039910">
    <property type="entry name" value="D15-like"/>
</dbReference>
<keyword evidence="7" id="KW-1185">Reference proteome</keyword>
<accession>K9ZXT7</accession>
<keyword evidence="3" id="KW-0998">Cell outer membrane</keyword>
<keyword evidence="3" id="KW-0472">Membrane</keyword>
<feature type="chain" id="PRO_5003939395" evidence="4">
    <location>
        <begin position="22"/>
        <end position="843"/>
    </location>
</feature>
<feature type="domain" description="POTRA" evidence="5">
    <location>
        <begin position="327"/>
        <end position="376"/>
    </location>
</feature>
<reference evidence="7" key="1">
    <citation type="submission" date="2012-03" db="EMBL/GenBank/DDBJ databases">
        <title>Complete sequence of chromosome of Deinococcus peraridilitoris DSM 19664.</title>
        <authorList>
            <person name="Lucas S."/>
            <person name="Copeland A."/>
            <person name="Lapidus A."/>
            <person name="Glavina del Rio T."/>
            <person name="Dalin E."/>
            <person name="Tice H."/>
            <person name="Bruce D."/>
            <person name="Goodwin L."/>
            <person name="Pitluck S."/>
            <person name="Peters L."/>
            <person name="Mikhailova N."/>
            <person name="Lu M."/>
            <person name="Kyrpides N."/>
            <person name="Mavromatis K."/>
            <person name="Ivanova N."/>
            <person name="Brettin T."/>
            <person name="Detter J.C."/>
            <person name="Han C."/>
            <person name="Larimer F."/>
            <person name="Land M."/>
            <person name="Hauser L."/>
            <person name="Markowitz V."/>
            <person name="Cheng J.-F."/>
            <person name="Hugenholtz P."/>
            <person name="Woyke T."/>
            <person name="Wu D."/>
            <person name="Pukall R."/>
            <person name="Steenblock K."/>
            <person name="Brambilla E."/>
            <person name="Klenk H.-P."/>
            <person name="Eisen J.A."/>
        </authorList>
    </citation>
    <scope>NUCLEOTIDE SEQUENCE [LARGE SCALE GENOMIC DNA]</scope>
    <source>
        <strain evidence="7">DSM 19664 / LMG 22246 / CIP 109416 / KR-200</strain>
    </source>
</reference>
<dbReference type="GO" id="GO:0019867">
    <property type="term" value="C:outer membrane"/>
    <property type="evidence" value="ECO:0007669"/>
    <property type="project" value="InterPro"/>
</dbReference>
<dbReference type="KEGG" id="dpd:Deipe_0114"/>
<feature type="domain" description="POTRA" evidence="5">
    <location>
        <begin position="408"/>
        <end position="474"/>
    </location>
</feature>
<dbReference type="PANTHER" id="PTHR12815:SF47">
    <property type="entry name" value="TRANSLOCATION AND ASSEMBLY MODULE SUBUNIT TAMA"/>
    <property type="match status" value="1"/>
</dbReference>
<dbReference type="Pfam" id="PF07244">
    <property type="entry name" value="POTRA"/>
    <property type="match status" value="3"/>
</dbReference>
<dbReference type="AlphaFoldDB" id="K9ZXT7"/>
<organism evidence="6 7">
    <name type="scientific">Deinococcus peraridilitoris (strain DSM 19664 / LMG 22246 / CIP 109416 / KR-200)</name>
    <dbReference type="NCBI Taxonomy" id="937777"/>
    <lineage>
        <taxon>Bacteria</taxon>
        <taxon>Thermotogati</taxon>
        <taxon>Deinococcota</taxon>
        <taxon>Deinococci</taxon>
        <taxon>Deinococcales</taxon>
        <taxon>Deinococcaceae</taxon>
        <taxon>Deinococcus</taxon>
    </lineage>
</organism>
<sequence length="843" mass="89980">MRNLFTVGVSALLLSAPYAYAQTAATLGDIVVVGAPDLLADFLKVSLTVQIGTPLSQVNPIAVQQEALATGFFSSVAAELTTQGNRPILRLTVVPNPTVADVTVTGATFVEPAQIKQFLEDRLNIASGTVLNNARVEESKTLLQQAYRENGFPFSPGVSAQVTSGQNGATVAYTIDESAPVSRVEVTGSTQLSAEFIRNTFRPLVDNKSFTLPLYQGAVQAIGNAYNERGLGGFIDPQASELSGGVLRVVIRERRVGQIDTSALGTLNAPLQSRSGELLNTNTLAQDIRTLANASGKAVGVNQQIDPSDPARVNLAFVTSDQATGPINEVRIAGASAVSPGDIAKVLKVRLGDVYTPQLAQEDYLAIQRLYRSRGFEVLTQAPGRTPIRYENGVLIYDVVEPRLAGYQIRFEGAQVTQERVILRELPEPGGVLNINALRQAVQNNVGRLGFVVPVAEQFVPDPNNPQNVTYVLTVREQRTGVFTPGIAYDTINGFSGEVGLSGNNLFGLGHAYSFNLTAAPSEIGEYLSGSASYTIPWLDFNFLDFRRNRTSLTFGLYSNANSNNALLDTSAGNVNTGRQYTERASGFSVAANRRITSNITAGTSVSTQYSYFRLEPVPAAGSEPGGPASDAAAAAALPPSSLTTLLSSNVNFDNVRYQDFPTSGVRASGSAGYGFGYQGGTGLSWTQYEVGARTYLGFGQTLGDGNRQQALAFRVNAGTIVGTAPQSRFFGVGGSEQSERFTLRGYDAQSMAGKNFVTSSVEYRYNFNVNTSIAQGIFGVAFVDVGDAWTSGQDFNLNVGYGVGVQLNLGLGNFLLPSLRFDYAFSPVNPGGKFYFRLGNFF</sequence>
<evidence type="ECO:0000256" key="2">
    <source>
        <dbReference type="ARBA" id="ARBA00022729"/>
    </source>
</evidence>
<feature type="domain" description="POTRA" evidence="5">
    <location>
        <begin position="97"/>
        <end position="177"/>
    </location>
</feature>
<evidence type="ECO:0000313" key="6">
    <source>
        <dbReference type="EMBL" id="AFZ65722.1"/>
    </source>
</evidence>
<keyword evidence="2 4" id="KW-0732">Signal</keyword>
<dbReference type="eggNOG" id="COG4775">
    <property type="taxonomic scope" value="Bacteria"/>
</dbReference>
<name>K9ZXT7_DEIPD</name>
<dbReference type="PATRIC" id="fig|937777.3.peg.119"/>
<protein>
    <submittedName>
        <fullName evidence="6">Outer membrane protein/protective antigen OMA87</fullName>
    </submittedName>
</protein>
<dbReference type="STRING" id="937777.Deipe_0114"/>
<dbReference type="PANTHER" id="PTHR12815">
    <property type="entry name" value="SORTING AND ASSEMBLY MACHINERY SAMM50 PROTEIN FAMILY MEMBER"/>
    <property type="match status" value="1"/>
</dbReference>
<dbReference type="RefSeq" id="WP_015234033.1">
    <property type="nucleotide sequence ID" value="NC_019793.1"/>
</dbReference>
<evidence type="ECO:0000256" key="4">
    <source>
        <dbReference type="SAM" id="SignalP"/>
    </source>
</evidence>
<evidence type="ECO:0000256" key="1">
    <source>
        <dbReference type="ARBA" id="ARBA00022692"/>
    </source>
</evidence>
<proteinExistence type="predicted"/>
<evidence type="ECO:0000256" key="3">
    <source>
        <dbReference type="ARBA" id="ARBA00023237"/>
    </source>
</evidence>
<dbReference type="EMBL" id="CP003382">
    <property type="protein sequence ID" value="AFZ65722.1"/>
    <property type="molecule type" value="Genomic_DNA"/>
</dbReference>
<dbReference type="Proteomes" id="UP000010467">
    <property type="component" value="Chromosome"/>
</dbReference>
<feature type="signal peptide" evidence="4">
    <location>
        <begin position="1"/>
        <end position="21"/>
    </location>
</feature>
<gene>
    <name evidence="6" type="ordered locus">Deipe_0114</name>
</gene>
<dbReference type="HOGENOM" id="CLU_333379_0_0_0"/>
<dbReference type="Gene3D" id="2.40.160.50">
    <property type="entry name" value="membrane protein fhac: a member of the omp85/tpsb transporter family"/>
    <property type="match status" value="1"/>
</dbReference>
<dbReference type="InterPro" id="IPR010827">
    <property type="entry name" value="BamA/TamA_POTRA"/>
</dbReference>